<dbReference type="PANTHER" id="PTHR33755:SF9">
    <property type="entry name" value="TOXIN PARE1"/>
    <property type="match status" value="1"/>
</dbReference>
<dbReference type="PANTHER" id="PTHR33755">
    <property type="entry name" value="TOXIN PARE1-RELATED"/>
    <property type="match status" value="1"/>
</dbReference>
<dbReference type="InterPro" id="IPR035093">
    <property type="entry name" value="RelE/ParE_toxin_dom_sf"/>
</dbReference>
<evidence type="ECO:0000313" key="4">
    <source>
        <dbReference type="Proteomes" id="UP000600449"/>
    </source>
</evidence>
<comment type="similarity">
    <text evidence="1">Belongs to the RelE toxin family.</text>
</comment>
<protein>
    <submittedName>
        <fullName evidence="3">Plasmid stabilization protein ParE</fullName>
    </submittedName>
</protein>
<proteinExistence type="inferred from homology"/>
<dbReference type="AlphaFoldDB" id="A0A917V536"/>
<organism evidence="3 4">
    <name type="scientific">Salinarimonas ramus</name>
    <dbReference type="NCBI Taxonomy" id="690164"/>
    <lineage>
        <taxon>Bacteria</taxon>
        <taxon>Pseudomonadati</taxon>
        <taxon>Pseudomonadota</taxon>
        <taxon>Alphaproteobacteria</taxon>
        <taxon>Hyphomicrobiales</taxon>
        <taxon>Salinarimonadaceae</taxon>
        <taxon>Salinarimonas</taxon>
    </lineage>
</organism>
<dbReference type="InterPro" id="IPR051803">
    <property type="entry name" value="TA_system_RelE-like_toxin"/>
</dbReference>
<gene>
    <name evidence="3" type="primary">parE-4</name>
    <name evidence="3" type="ORF">GCM10011322_30200</name>
</gene>
<keyword evidence="4" id="KW-1185">Reference proteome</keyword>
<evidence type="ECO:0000313" key="3">
    <source>
        <dbReference type="EMBL" id="GGK41040.1"/>
    </source>
</evidence>
<accession>A0A917V536</accession>
<dbReference type="Proteomes" id="UP000600449">
    <property type="component" value="Unassembled WGS sequence"/>
</dbReference>
<sequence>MTWRLTKAANADLVRILRESKKLFGAVRAAAYGREFRAAFDFLAEHPRAARERRDLSPPVRLHPVRSHVIVYVVDESDDVAVVRIRHAREDWIVNPV</sequence>
<keyword evidence="2" id="KW-1277">Toxin-antitoxin system</keyword>
<comment type="caution">
    <text evidence="3">The sequence shown here is derived from an EMBL/GenBank/DDBJ whole genome shotgun (WGS) entry which is preliminary data.</text>
</comment>
<dbReference type="EMBL" id="BMMF01000009">
    <property type="protein sequence ID" value="GGK41040.1"/>
    <property type="molecule type" value="Genomic_DNA"/>
</dbReference>
<dbReference type="RefSeq" id="WP_188914082.1">
    <property type="nucleotide sequence ID" value="NZ_BMMF01000009.1"/>
</dbReference>
<evidence type="ECO:0000256" key="1">
    <source>
        <dbReference type="ARBA" id="ARBA00006226"/>
    </source>
</evidence>
<reference evidence="3 4" key="1">
    <citation type="journal article" date="2014" name="Int. J. Syst. Evol. Microbiol.">
        <title>Complete genome sequence of Corynebacterium casei LMG S-19264T (=DSM 44701T), isolated from a smear-ripened cheese.</title>
        <authorList>
            <consortium name="US DOE Joint Genome Institute (JGI-PGF)"/>
            <person name="Walter F."/>
            <person name="Albersmeier A."/>
            <person name="Kalinowski J."/>
            <person name="Ruckert C."/>
        </authorList>
    </citation>
    <scope>NUCLEOTIDE SEQUENCE [LARGE SCALE GENOMIC DNA]</scope>
    <source>
        <strain evidence="3 4">CGMCC 1.9161</strain>
    </source>
</reference>
<name>A0A917V536_9HYPH</name>
<dbReference type="InterPro" id="IPR007712">
    <property type="entry name" value="RelE/ParE_toxin"/>
</dbReference>
<dbReference type="Gene3D" id="3.30.2310.20">
    <property type="entry name" value="RelE-like"/>
    <property type="match status" value="1"/>
</dbReference>
<evidence type="ECO:0000256" key="2">
    <source>
        <dbReference type="ARBA" id="ARBA00022649"/>
    </source>
</evidence>
<dbReference type="Pfam" id="PF05016">
    <property type="entry name" value="ParE_toxin"/>
    <property type="match status" value="1"/>
</dbReference>